<sequence>MNTQEEVEFYCPYCGERISVLVDCSEAEQQYVEDCQVCCSPMVLTIRVDESGLPMVEATQENE</sequence>
<proteinExistence type="predicted"/>
<reference evidence="1" key="1">
    <citation type="submission" date="2021-04" db="EMBL/GenBank/DDBJ databases">
        <title>Oceanospirillales bacteria with DddD are important DMSP degraders in coastal seawater.</title>
        <authorList>
            <person name="Liu J."/>
        </authorList>
    </citation>
    <scope>NUCLEOTIDE SEQUENCE</scope>
    <source>
        <strain evidence="1">D13-1</strain>
    </source>
</reference>
<dbReference type="RefSeq" id="WP_255853365.1">
    <property type="nucleotide sequence ID" value="NZ_CP073347.1"/>
</dbReference>
<dbReference type="EMBL" id="CP073347">
    <property type="protein sequence ID" value="UTW11324.1"/>
    <property type="molecule type" value="Genomic_DNA"/>
</dbReference>
<evidence type="ECO:0000313" key="1">
    <source>
        <dbReference type="EMBL" id="UTW11324.1"/>
    </source>
</evidence>
<gene>
    <name evidence="1" type="ORF">KDW95_18975</name>
</gene>
<dbReference type="Pfam" id="PF14255">
    <property type="entry name" value="Zn_ribbon_21"/>
    <property type="match status" value="1"/>
</dbReference>
<name>A0ABY5HH65_9GAMM</name>
<dbReference type="InterPro" id="IPR017143">
    <property type="entry name" value="UCP037225"/>
</dbReference>
<dbReference type="InterPro" id="IPR025990">
    <property type="entry name" value="zinc_ribbon_bacterial"/>
</dbReference>
<dbReference type="Proteomes" id="UP001058461">
    <property type="component" value="Chromosome"/>
</dbReference>
<keyword evidence="2" id="KW-1185">Reference proteome</keyword>
<evidence type="ECO:0000313" key="2">
    <source>
        <dbReference type="Proteomes" id="UP001058461"/>
    </source>
</evidence>
<dbReference type="PIRSF" id="PIRSF037225">
    <property type="entry name" value="UCP037225"/>
    <property type="match status" value="1"/>
</dbReference>
<protein>
    <submittedName>
        <fullName evidence="1">CPXCG motif-containing cysteine-rich protein</fullName>
    </submittedName>
</protein>
<accession>A0ABY5HH65</accession>
<organism evidence="1 2">
    <name type="scientific">Marinobacterium rhizophilum</name>
    <dbReference type="NCBI Taxonomy" id="420402"/>
    <lineage>
        <taxon>Bacteria</taxon>
        <taxon>Pseudomonadati</taxon>
        <taxon>Pseudomonadota</taxon>
        <taxon>Gammaproteobacteria</taxon>
        <taxon>Oceanospirillales</taxon>
        <taxon>Oceanospirillaceae</taxon>
        <taxon>Marinobacterium</taxon>
    </lineage>
</organism>